<feature type="transmembrane region" description="Helical" evidence="2">
    <location>
        <begin position="108"/>
        <end position="129"/>
    </location>
</feature>
<dbReference type="OrthoDB" id="9803111at2"/>
<comment type="similarity">
    <text evidence="1">Belongs to the polysaccharide synthase family.</text>
</comment>
<dbReference type="InterPro" id="IPR003869">
    <property type="entry name" value="Polysac_CapD-like"/>
</dbReference>
<dbReference type="InterPro" id="IPR051203">
    <property type="entry name" value="Polysaccharide_Synthase-Rel"/>
</dbReference>
<dbReference type="Proteomes" id="UP000286934">
    <property type="component" value="Unassembled WGS sequence"/>
</dbReference>
<dbReference type="Pfam" id="PF02719">
    <property type="entry name" value="Polysacc_synt_2"/>
    <property type="match status" value="1"/>
</dbReference>
<dbReference type="Gene3D" id="3.40.50.720">
    <property type="entry name" value="NAD(P)-binding Rossmann-like Domain"/>
    <property type="match status" value="2"/>
</dbReference>
<feature type="transmembrane region" description="Helical" evidence="2">
    <location>
        <begin position="15"/>
        <end position="37"/>
    </location>
</feature>
<evidence type="ECO:0000256" key="1">
    <source>
        <dbReference type="ARBA" id="ARBA00007430"/>
    </source>
</evidence>
<name>A0A432WU47_9GAMM</name>
<evidence type="ECO:0000313" key="5">
    <source>
        <dbReference type="Proteomes" id="UP000286934"/>
    </source>
</evidence>
<feature type="transmembrane region" description="Helical" evidence="2">
    <location>
        <begin position="81"/>
        <end position="102"/>
    </location>
</feature>
<reference evidence="5" key="1">
    <citation type="journal article" date="2018" name="Front. Microbiol.">
        <title>Genome-Based Analysis Reveals the Taxonomy and Diversity of the Family Idiomarinaceae.</title>
        <authorList>
            <person name="Liu Y."/>
            <person name="Lai Q."/>
            <person name="Shao Z."/>
        </authorList>
    </citation>
    <scope>NUCLEOTIDE SEQUENCE [LARGE SCALE GENOMIC DNA]</scope>
    <source>
        <strain evidence="5">AIS</strain>
    </source>
</reference>
<dbReference type="RefSeq" id="WP_126806411.1">
    <property type="nucleotide sequence ID" value="NZ_PIPP01000002.1"/>
</dbReference>
<organism evidence="4 5">
    <name type="scientific">Aliidiomarina shirensis</name>
    <dbReference type="NCBI Taxonomy" id="1048642"/>
    <lineage>
        <taxon>Bacteria</taxon>
        <taxon>Pseudomonadati</taxon>
        <taxon>Pseudomonadota</taxon>
        <taxon>Gammaproteobacteria</taxon>
        <taxon>Alteromonadales</taxon>
        <taxon>Idiomarinaceae</taxon>
        <taxon>Aliidiomarina</taxon>
    </lineage>
</organism>
<dbReference type="Pfam" id="PF13727">
    <property type="entry name" value="CoA_binding_3"/>
    <property type="match status" value="1"/>
</dbReference>
<keyword evidence="5" id="KW-1185">Reference proteome</keyword>
<dbReference type="SUPFAM" id="SSF51735">
    <property type="entry name" value="NAD(P)-binding Rossmann-fold domains"/>
    <property type="match status" value="2"/>
</dbReference>
<comment type="caution">
    <text evidence="4">The sequence shown here is derived from an EMBL/GenBank/DDBJ whole genome shotgun (WGS) entry which is preliminary data.</text>
</comment>
<dbReference type="PANTHER" id="PTHR43318">
    <property type="entry name" value="UDP-N-ACETYLGLUCOSAMINE 4,6-DEHYDRATASE"/>
    <property type="match status" value="1"/>
</dbReference>
<protein>
    <submittedName>
        <fullName evidence="4">Nucleoside-diphosphate sugar epimerase</fullName>
    </submittedName>
</protein>
<dbReference type="PANTHER" id="PTHR43318:SF1">
    <property type="entry name" value="POLYSACCHARIDE BIOSYNTHESIS PROTEIN EPSC-RELATED"/>
    <property type="match status" value="1"/>
</dbReference>
<accession>A0A432WU47</accession>
<gene>
    <name evidence="4" type="ORF">CWE13_04835</name>
</gene>
<keyword evidence="2" id="KW-0472">Membrane</keyword>
<keyword evidence="2" id="KW-1133">Transmembrane helix</keyword>
<dbReference type="EMBL" id="PIPP01000002">
    <property type="protein sequence ID" value="RUO37292.1"/>
    <property type="molecule type" value="Genomic_DNA"/>
</dbReference>
<proteinExistence type="inferred from homology"/>
<dbReference type="AlphaFoldDB" id="A0A432WU47"/>
<dbReference type="CDD" id="cd05237">
    <property type="entry name" value="UDP_invert_4-6DH_SDR_e"/>
    <property type="match status" value="1"/>
</dbReference>
<evidence type="ECO:0000313" key="4">
    <source>
        <dbReference type="EMBL" id="RUO37292.1"/>
    </source>
</evidence>
<sequence length="634" mass="70437">MFKRIFGLSRAQKNLIAVITDIGFLLFSIWFALSVRYETFYIPPNIETWAAIIGSTLLSILIFQQFRLYRAITRYIGQKALAVVWLGVGSSSLVLFSLSRLLSAQIPAIAIVSYALMALLLVGGSRMLVRSIVQRSQMRERERVLIYGAGASGRQLAQALNNAAEFQPVAFIDDDTTLHRSNMLGLTVYPEQQIEALISSKHVSRILLAVPSATRAQRKAILERLEPLPVQVQSIPGMNDLISGREIDTLEEVKVEDLLGRDPVPPFEHLMDKNIRGKVVMVTGAGGSIGSELCRQILRYYPKTLVLYELSEFTLYAIENDLQRICRHENISCVSIVPIMGSIQNRVRVEAVMQAFKVQTVYHAAAYKHVPMVEYNVVEAIFNNVFGTWRTAEAAISSGVESFVLVSTDKAVRPTNVMGATKRLSELVLQALAKRQDQTCFCMVRFGNVLGSSGSVIPKFREQIAAGGPVTVTNKDITRYFMTIPEAAQLVIQAGAMSCSDKGRGGEVFVLDMGEPVKINDLARKLIRLMGKSVKDADHPTGDIEITYNGLRPGEKLYEELLIGDNVRETEHPRIRTASEIDLSWPEMEALLNQLDADCRAFRIDAVHQLLQDAPLAFTSNDGISDLVWQACKK</sequence>
<feature type="transmembrane region" description="Helical" evidence="2">
    <location>
        <begin position="49"/>
        <end position="69"/>
    </location>
</feature>
<dbReference type="InterPro" id="IPR036291">
    <property type="entry name" value="NAD(P)-bd_dom_sf"/>
</dbReference>
<keyword evidence="2" id="KW-0812">Transmembrane</keyword>
<feature type="domain" description="Polysaccharide biosynthesis protein CapD-like" evidence="3">
    <location>
        <begin position="280"/>
        <end position="578"/>
    </location>
</feature>
<evidence type="ECO:0000256" key="2">
    <source>
        <dbReference type="SAM" id="Phobius"/>
    </source>
</evidence>
<evidence type="ECO:0000259" key="3">
    <source>
        <dbReference type="Pfam" id="PF02719"/>
    </source>
</evidence>